<keyword evidence="2" id="KW-0812">Transmembrane</keyword>
<protein>
    <submittedName>
        <fullName evidence="3">Tight adherence protein G</fullName>
    </submittedName>
</protein>
<dbReference type="AlphaFoldDB" id="A0A4R1KX82"/>
<evidence type="ECO:0000256" key="1">
    <source>
        <dbReference type="SAM" id="MobiDB-lite"/>
    </source>
</evidence>
<proteinExistence type="predicted"/>
<feature type="region of interest" description="Disordered" evidence="1">
    <location>
        <begin position="78"/>
        <end position="104"/>
    </location>
</feature>
<feature type="transmembrane region" description="Helical" evidence="2">
    <location>
        <begin position="26"/>
        <end position="46"/>
    </location>
</feature>
<sequence>MMKKIFYFAKPGYNTLFQFYKNESGVYTVMMGILSFVLLGLIAFAVDGSGLLLDKARFVQGMEQASLALVTENNANRQNPKHYDVTRQPSDSLDPKEKLMEQQDKRNKELVSGIVRSYYLGNTYRPNNQEVKDQYDYYCGTINNDLGANSKTVACYVSGNFDRPSWIYLKDQPLSFAKVNNISSGAIYAQKNLDEVAPLDLMLVSDFSGSMNSDVNNRETYLYNNSKLAILKDVVESIGNDLLDVSKAERENRNISPFNRIGFTAFALGAQQKNNTGYCYLPFSFKGRSSKLPLSNRTNFYELVSYINNNVDLSATINKIASFNGTDISYSVSFSKNDFCLKDNDNHSTTDFWFTKEQHSTLNDKFRSLKANGATLSSSGLLIGANYLMDKNNDPEAQPAKLKTNTQRILLVLSDGRDEITSYAETSITTTIDLINHGLCEKVRQKLDSLQDASYTTRPTRIAFVAFGYELLPDQKTAWKKCVGADYYEASNKQQLLNTFRQIVGIEEEVGHSLSEKPTFNKN</sequence>
<dbReference type="OrthoDB" id="5670502at2"/>
<keyword evidence="2" id="KW-1133">Transmembrane helix</keyword>
<keyword evidence="2" id="KW-0472">Membrane</keyword>
<feature type="compositionally biased region" description="Basic and acidic residues" evidence="1">
    <location>
        <begin position="93"/>
        <end position="104"/>
    </location>
</feature>
<keyword evidence="4" id="KW-1185">Reference proteome</keyword>
<evidence type="ECO:0000313" key="4">
    <source>
        <dbReference type="Proteomes" id="UP000295496"/>
    </source>
</evidence>
<dbReference type="Gene3D" id="3.40.50.410">
    <property type="entry name" value="von Willebrand factor, type A domain"/>
    <property type="match status" value="1"/>
</dbReference>
<dbReference type="RefSeq" id="WP_132301526.1">
    <property type="nucleotide sequence ID" value="NZ_CP170642.1"/>
</dbReference>
<name>A0A4R1KX82_9PAST</name>
<evidence type="ECO:0000256" key="2">
    <source>
        <dbReference type="SAM" id="Phobius"/>
    </source>
</evidence>
<reference evidence="3 4" key="1">
    <citation type="submission" date="2019-03" db="EMBL/GenBank/DDBJ databases">
        <title>Genomic Encyclopedia of Type Strains, Phase IV (KMG-IV): sequencing the most valuable type-strain genomes for metagenomic binning, comparative biology and taxonomic classification.</title>
        <authorList>
            <person name="Goeker M."/>
        </authorList>
    </citation>
    <scope>NUCLEOTIDE SEQUENCE [LARGE SCALE GENOMIC DNA]</scope>
    <source>
        <strain evidence="3 4">DSM 10053</strain>
    </source>
</reference>
<accession>A0A4R1KX82</accession>
<dbReference type="Proteomes" id="UP000295496">
    <property type="component" value="Unassembled WGS sequence"/>
</dbReference>
<dbReference type="SUPFAM" id="SSF53300">
    <property type="entry name" value="vWA-like"/>
    <property type="match status" value="1"/>
</dbReference>
<comment type="caution">
    <text evidence="3">The sequence shown here is derived from an EMBL/GenBank/DDBJ whole genome shotgun (WGS) entry which is preliminary data.</text>
</comment>
<dbReference type="EMBL" id="SMGJ01000003">
    <property type="protein sequence ID" value="TCK69986.1"/>
    <property type="molecule type" value="Genomic_DNA"/>
</dbReference>
<organism evidence="3 4">
    <name type="scientific">Lonepinella koalarum</name>
    <dbReference type="NCBI Taxonomy" id="53417"/>
    <lineage>
        <taxon>Bacteria</taxon>
        <taxon>Pseudomonadati</taxon>
        <taxon>Pseudomonadota</taxon>
        <taxon>Gammaproteobacteria</taxon>
        <taxon>Pasteurellales</taxon>
        <taxon>Pasteurellaceae</taxon>
        <taxon>Lonepinella</taxon>
    </lineage>
</organism>
<evidence type="ECO:0000313" key="3">
    <source>
        <dbReference type="EMBL" id="TCK69986.1"/>
    </source>
</evidence>
<dbReference type="InterPro" id="IPR036465">
    <property type="entry name" value="vWFA_dom_sf"/>
</dbReference>
<gene>
    <name evidence="3" type="ORF">EV692_1208</name>
</gene>